<dbReference type="AlphaFoldDB" id="A0A5B7HGN1"/>
<sequence length="62" mass="6824">MAGLAGRGDITRQEARRGDSEGLLPGWVCVVRPAPSLVYELHSTPRSAHRTGSAQPRRRWAE</sequence>
<dbReference type="EMBL" id="VSRR010028204">
    <property type="protein sequence ID" value="MPC68675.1"/>
    <property type="molecule type" value="Genomic_DNA"/>
</dbReference>
<accession>A0A5B7HGN1</accession>
<organism evidence="2 3">
    <name type="scientific">Portunus trituberculatus</name>
    <name type="common">Swimming crab</name>
    <name type="synonym">Neptunus trituberculatus</name>
    <dbReference type="NCBI Taxonomy" id="210409"/>
    <lineage>
        <taxon>Eukaryota</taxon>
        <taxon>Metazoa</taxon>
        <taxon>Ecdysozoa</taxon>
        <taxon>Arthropoda</taxon>
        <taxon>Crustacea</taxon>
        <taxon>Multicrustacea</taxon>
        <taxon>Malacostraca</taxon>
        <taxon>Eumalacostraca</taxon>
        <taxon>Eucarida</taxon>
        <taxon>Decapoda</taxon>
        <taxon>Pleocyemata</taxon>
        <taxon>Brachyura</taxon>
        <taxon>Eubrachyura</taxon>
        <taxon>Portunoidea</taxon>
        <taxon>Portunidae</taxon>
        <taxon>Portuninae</taxon>
        <taxon>Portunus</taxon>
    </lineage>
</organism>
<feature type="region of interest" description="Disordered" evidence="1">
    <location>
        <begin position="43"/>
        <end position="62"/>
    </location>
</feature>
<name>A0A5B7HGN1_PORTR</name>
<evidence type="ECO:0000313" key="3">
    <source>
        <dbReference type="Proteomes" id="UP000324222"/>
    </source>
</evidence>
<comment type="caution">
    <text evidence="2">The sequence shown here is derived from an EMBL/GenBank/DDBJ whole genome shotgun (WGS) entry which is preliminary data.</text>
</comment>
<protein>
    <submittedName>
        <fullName evidence="2">Uncharacterized protein</fullName>
    </submittedName>
</protein>
<keyword evidence="3" id="KW-1185">Reference proteome</keyword>
<proteinExistence type="predicted"/>
<gene>
    <name evidence="2" type="ORF">E2C01_062878</name>
</gene>
<evidence type="ECO:0000313" key="2">
    <source>
        <dbReference type="EMBL" id="MPC68675.1"/>
    </source>
</evidence>
<dbReference type="Proteomes" id="UP000324222">
    <property type="component" value="Unassembled WGS sequence"/>
</dbReference>
<evidence type="ECO:0000256" key="1">
    <source>
        <dbReference type="SAM" id="MobiDB-lite"/>
    </source>
</evidence>
<feature type="compositionally biased region" description="Polar residues" evidence="1">
    <location>
        <begin position="44"/>
        <end position="54"/>
    </location>
</feature>
<reference evidence="2 3" key="1">
    <citation type="submission" date="2019-05" db="EMBL/GenBank/DDBJ databases">
        <title>Another draft genome of Portunus trituberculatus and its Hox gene families provides insights of decapod evolution.</title>
        <authorList>
            <person name="Jeong J.-H."/>
            <person name="Song I."/>
            <person name="Kim S."/>
            <person name="Choi T."/>
            <person name="Kim D."/>
            <person name="Ryu S."/>
            <person name="Kim W."/>
        </authorList>
    </citation>
    <scope>NUCLEOTIDE SEQUENCE [LARGE SCALE GENOMIC DNA]</scope>
    <source>
        <tissue evidence="2">Muscle</tissue>
    </source>
</reference>